<dbReference type="InterPro" id="IPR008906">
    <property type="entry name" value="HATC_C_dom"/>
</dbReference>
<reference evidence="2" key="1">
    <citation type="journal article" date="2021" name="Cell">
        <title>Tracing the genetic footprints of vertebrate landing in non-teleost ray-finned fishes.</title>
        <authorList>
            <person name="Bi X."/>
            <person name="Wang K."/>
            <person name="Yang L."/>
            <person name="Pan H."/>
            <person name="Jiang H."/>
            <person name="Wei Q."/>
            <person name="Fang M."/>
            <person name="Yu H."/>
            <person name="Zhu C."/>
            <person name="Cai Y."/>
            <person name="He Y."/>
            <person name="Gan X."/>
            <person name="Zeng H."/>
            <person name="Yu D."/>
            <person name="Zhu Y."/>
            <person name="Jiang H."/>
            <person name="Qiu Q."/>
            <person name="Yang H."/>
            <person name="Zhang Y.E."/>
            <person name="Wang W."/>
            <person name="Zhu M."/>
            <person name="He S."/>
            <person name="Zhang G."/>
        </authorList>
    </citation>
    <scope>NUCLEOTIDE SEQUENCE</scope>
    <source>
        <strain evidence="2">Pddl_001</strain>
    </source>
</reference>
<organism evidence="2 3">
    <name type="scientific">Polyodon spathula</name>
    <name type="common">North American paddlefish</name>
    <name type="synonym">Squalus spathula</name>
    <dbReference type="NCBI Taxonomy" id="7913"/>
    <lineage>
        <taxon>Eukaryota</taxon>
        <taxon>Metazoa</taxon>
        <taxon>Chordata</taxon>
        <taxon>Craniata</taxon>
        <taxon>Vertebrata</taxon>
        <taxon>Euteleostomi</taxon>
        <taxon>Actinopterygii</taxon>
        <taxon>Chondrostei</taxon>
        <taxon>Acipenseriformes</taxon>
        <taxon>Polyodontidae</taxon>
        <taxon>Polyodon</taxon>
    </lineage>
</organism>
<dbReference type="Pfam" id="PF05699">
    <property type="entry name" value="Dimer_Tnp_hAT"/>
    <property type="match status" value="1"/>
</dbReference>
<accession>A0ABS2YAI2</accession>
<dbReference type="SUPFAM" id="SSF53098">
    <property type="entry name" value="Ribonuclease H-like"/>
    <property type="match status" value="1"/>
</dbReference>
<evidence type="ECO:0000313" key="3">
    <source>
        <dbReference type="Proteomes" id="UP001166093"/>
    </source>
</evidence>
<feature type="non-terminal residue" evidence="2">
    <location>
        <position position="1"/>
    </location>
</feature>
<comment type="caution">
    <text evidence="2">The sequence shown here is derived from an EMBL/GenBank/DDBJ whole genome shotgun (WGS) entry which is preliminary data.</text>
</comment>
<sequence>MYCNQSLADKERVSATEIVDELTVCKQKLMEIKKKARGDTDAAWSRTGVTDLQHLSSKSNKHEVSRVHKTCEMHLGMLARVHIAVQLIIECIKFYGAFELALQCHDETSSSNPGLFLGLADFVSKIDQAMEKHLTMATVFKGTQTGYVATQVDETSDFTNISQSVLVFRYIIHQCERGPNTIEDCDTSALKIFGIIISHAKERFAFRKHLVDAKLLQSDRFDEYQLAFSDSVLEETVQAYPMLGKTSLFIDLQTMYETKDFKSAENKLSMLELMIYNNLDKTFPEITKLLKIVIATPVTTAEAERCFSTLKRIKPFLRNSMKTERLNALAMLSIEKATMTDIPDFNNKAIEKKQIY</sequence>
<feature type="domain" description="HAT C-terminal dimerisation" evidence="1">
    <location>
        <begin position="266"/>
        <end position="336"/>
    </location>
</feature>
<gene>
    <name evidence="2" type="primary">Zmym1_6</name>
    <name evidence="2" type="ORF">GTO93_0017016</name>
</gene>
<protein>
    <submittedName>
        <fullName evidence="2">ZMYM1 protein</fullName>
    </submittedName>
</protein>
<feature type="non-terminal residue" evidence="2">
    <location>
        <position position="356"/>
    </location>
</feature>
<dbReference type="EMBL" id="JAAWVQ010124449">
    <property type="protein sequence ID" value="MBN3283174.1"/>
    <property type="molecule type" value="Genomic_DNA"/>
</dbReference>
<evidence type="ECO:0000259" key="1">
    <source>
        <dbReference type="Pfam" id="PF05699"/>
    </source>
</evidence>
<proteinExistence type="predicted"/>
<dbReference type="InterPro" id="IPR012337">
    <property type="entry name" value="RNaseH-like_sf"/>
</dbReference>
<evidence type="ECO:0000313" key="2">
    <source>
        <dbReference type="EMBL" id="MBN3283174.1"/>
    </source>
</evidence>
<dbReference type="PANTHER" id="PTHR45749:SF37">
    <property type="entry name" value="OS05G0311600 PROTEIN"/>
    <property type="match status" value="1"/>
</dbReference>
<keyword evidence="3" id="KW-1185">Reference proteome</keyword>
<dbReference type="PANTHER" id="PTHR45749">
    <property type="match status" value="1"/>
</dbReference>
<dbReference type="Proteomes" id="UP001166093">
    <property type="component" value="Unassembled WGS sequence"/>
</dbReference>
<name>A0ABS2YAI2_POLSP</name>